<evidence type="ECO:0000256" key="19">
    <source>
        <dbReference type="ARBA" id="ARBA00023136"/>
    </source>
</evidence>
<evidence type="ECO:0000256" key="11">
    <source>
        <dbReference type="ARBA" id="ARBA00022827"/>
    </source>
</evidence>
<comment type="catalytic activity">
    <reaction evidence="21">
        <text>a ubiquinone + reduced [electron-transfer flavoprotein] = a ubiquinol + oxidized [electron-transfer flavoprotein] + H(+)</text>
        <dbReference type="Rhea" id="RHEA:24052"/>
        <dbReference type="Rhea" id="RHEA-COMP:9565"/>
        <dbReference type="Rhea" id="RHEA-COMP:9566"/>
        <dbReference type="Rhea" id="RHEA-COMP:10685"/>
        <dbReference type="Rhea" id="RHEA-COMP:10686"/>
        <dbReference type="ChEBI" id="CHEBI:15378"/>
        <dbReference type="ChEBI" id="CHEBI:16389"/>
        <dbReference type="ChEBI" id="CHEBI:17976"/>
        <dbReference type="ChEBI" id="CHEBI:57692"/>
        <dbReference type="ChEBI" id="CHEBI:58307"/>
        <dbReference type="EC" id="1.5.5.1"/>
    </reaction>
</comment>
<evidence type="ECO:0000256" key="21">
    <source>
        <dbReference type="ARBA" id="ARBA00052682"/>
    </source>
</evidence>
<evidence type="ECO:0000256" key="10">
    <source>
        <dbReference type="ARBA" id="ARBA00022792"/>
    </source>
</evidence>
<dbReference type="SUPFAM" id="SSF54862">
    <property type="entry name" value="4Fe-4S ferredoxins"/>
    <property type="match status" value="1"/>
</dbReference>
<dbReference type="Gene3D" id="3.30.9.90">
    <property type="match status" value="1"/>
</dbReference>
<evidence type="ECO:0000256" key="18">
    <source>
        <dbReference type="ARBA" id="ARBA00023128"/>
    </source>
</evidence>
<dbReference type="PANTHER" id="PTHR10617:SF107">
    <property type="entry name" value="ELECTRON TRANSFER FLAVOPROTEIN-UBIQUINONE OXIDOREDUCTASE, MITOCHONDRIAL"/>
    <property type="match status" value="1"/>
</dbReference>
<keyword evidence="8" id="KW-0285">Flavoprotein</keyword>
<sequence>MCHCADQRCDIVDAPSISLFSSKGGDVKDDVKKAHGSSTRRDEEVYNPKAVERVEDEVDVCIVGAGPAGLSAAIRIKQLERERGKEVRVVVLEKGGEVGAHILSGAVLEPRALYELLGDPSTYEEAYGSPAPLGQPATSSKMKFLTNSAAIPLPHPPQMNNKGNHIISLSALTRWLAQVAEEHYGVEIYPGFSGSGLIYSEDADAQDPWTGWAGRWGKDVTRINPTPATPSSDKVHSVQGIYTNDLGVSKSGHMKPSFEAGMGFRARVTLLAEGAHGSLSKLALAKYNLRAESEPQTYGFGMKEVWRIAPEDGSSSDGRYRAGEVVHTLGFPMDTQTYGGGWVYHMENGLVSLGLVVGADWKNPYRSPYRDFQKMKHHPYLRKLLTASDSFTPSRIAYGARVLSEGGLQSVPLLHFPGGALIGCSAGFVNITKIKGIHNAMKTGMLGAEGAFEALHPADGSEADPSKPADLSSYSEAFTKSWVHEDLKEVRNVRPSFATKLGMWGGVAWSGLDSLILRGKTPFTFRHTKEESRTRYINASPSLDSAHTEPASKHKPIDYPAFEPPLSTDLMTSVSLTGTNHAEDQVAHLRVMDSNEYLQEWYGDAEPASEDVALERKHKHTSRNVDEFAGLLGRACPAGVYEYVDDPASKEAVDGKKLVINAQNCIHCKLCDVKVPTQDITWTVPEGGGGPKYIRVVQARAGCTDMSSDASRTT</sequence>
<dbReference type="InterPro" id="IPR036188">
    <property type="entry name" value="FAD/NAD-bd_sf"/>
</dbReference>
<accession>A0A0D7BI64</accession>
<dbReference type="AlphaFoldDB" id="A0A0D7BI64"/>
<feature type="domain" description="4Fe-4S ferredoxin-type" evidence="23">
    <location>
        <begin position="656"/>
        <end position="685"/>
    </location>
</feature>
<dbReference type="EMBL" id="KN880476">
    <property type="protein sequence ID" value="KIY69920.1"/>
    <property type="molecule type" value="Genomic_DNA"/>
</dbReference>
<dbReference type="InterPro" id="IPR007859">
    <property type="entry name" value="ETF-QO/FixX_C"/>
</dbReference>
<evidence type="ECO:0000313" key="24">
    <source>
        <dbReference type="EMBL" id="KIY69920.1"/>
    </source>
</evidence>
<gene>
    <name evidence="24" type="ORF">CYLTODRAFT_435905</name>
</gene>
<keyword evidence="10" id="KW-0999">Mitochondrion inner membrane</keyword>
<dbReference type="Pfam" id="PF05187">
    <property type="entry name" value="Fer4_ETF_QO"/>
    <property type="match status" value="1"/>
</dbReference>
<dbReference type="Pfam" id="PF21162">
    <property type="entry name" value="ETFQO_UQ-bd"/>
    <property type="match status" value="1"/>
</dbReference>
<dbReference type="GO" id="GO:0005743">
    <property type="term" value="C:mitochondrial inner membrane"/>
    <property type="evidence" value="ECO:0007669"/>
    <property type="project" value="UniProtKB-SubCell"/>
</dbReference>
<protein>
    <recommendedName>
        <fullName evidence="22">Probable electron transfer flavoprotein-ubiquinone oxidoreductase, mitochondrial</fullName>
        <ecNumber evidence="6">1.5.5.1</ecNumber>
    </recommendedName>
    <alternativeName>
        <fullName evidence="20">Electron-transferring-flavoprotein dehydrogenase</fullName>
    </alternativeName>
</protein>
<evidence type="ECO:0000256" key="22">
    <source>
        <dbReference type="ARBA" id="ARBA00068100"/>
    </source>
</evidence>
<evidence type="ECO:0000256" key="17">
    <source>
        <dbReference type="ARBA" id="ARBA00023075"/>
    </source>
</evidence>
<dbReference type="SUPFAM" id="SSF54373">
    <property type="entry name" value="FAD-linked reductases, C-terminal domain"/>
    <property type="match status" value="1"/>
</dbReference>
<evidence type="ECO:0000256" key="8">
    <source>
        <dbReference type="ARBA" id="ARBA00022630"/>
    </source>
</evidence>
<keyword evidence="15" id="KW-0408">Iron</keyword>
<comment type="subcellular location">
    <subcellularLocation>
        <location evidence="4">Mitochondrion inner membrane</location>
    </subcellularLocation>
</comment>
<dbReference type="PANTHER" id="PTHR10617">
    <property type="entry name" value="ELECTRON TRANSFER FLAVOPROTEIN-UBIQUINONE OXIDOREDUCTASE"/>
    <property type="match status" value="1"/>
</dbReference>
<evidence type="ECO:0000256" key="20">
    <source>
        <dbReference type="ARBA" id="ARBA00032754"/>
    </source>
</evidence>
<comment type="cofactor">
    <cofactor evidence="1">
        <name>[4Fe-4S] cluster</name>
        <dbReference type="ChEBI" id="CHEBI:49883"/>
    </cofactor>
</comment>
<dbReference type="InterPro" id="IPR040156">
    <property type="entry name" value="ETF-QO"/>
</dbReference>
<evidence type="ECO:0000256" key="15">
    <source>
        <dbReference type="ARBA" id="ARBA00023004"/>
    </source>
</evidence>
<keyword evidence="16" id="KW-0411">Iron-sulfur</keyword>
<evidence type="ECO:0000256" key="6">
    <source>
        <dbReference type="ARBA" id="ARBA00012696"/>
    </source>
</evidence>
<evidence type="ECO:0000256" key="1">
    <source>
        <dbReference type="ARBA" id="ARBA00001966"/>
    </source>
</evidence>
<dbReference type="GO" id="GO:0051536">
    <property type="term" value="F:iron-sulfur cluster binding"/>
    <property type="evidence" value="ECO:0007669"/>
    <property type="project" value="UniProtKB-KW"/>
</dbReference>
<evidence type="ECO:0000256" key="13">
    <source>
        <dbReference type="ARBA" id="ARBA00022982"/>
    </source>
</evidence>
<keyword evidence="18" id="KW-0496">Mitochondrion</keyword>
<keyword evidence="12" id="KW-0809">Transit peptide</keyword>
<evidence type="ECO:0000256" key="3">
    <source>
        <dbReference type="ARBA" id="ARBA00002819"/>
    </source>
</evidence>
<evidence type="ECO:0000256" key="7">
    <source>
        <dbReference type="ARBA" id="ARBA00022448"/>
    </source>
</evidence>
<keyword evidence="11" id="KW-0274">FAD</keyword>
<proteinExistence type="inferred from homology"/>
<evidence type="ECO:0000256" key="14">
    <source>
        <dbReference type="ARBA" id="ARBA00023002"/>
    </source>
</evidence>
<comment type="similarity">
    <text evidence="5">Belongs to the ETF-QO/FixC family.</text>
</comment>
<keyword evidence="9" id="KW-0479">Metal-binding</keyword>
<evidence type="ECO:0000256" key="2">
    <source>
        <dbReference type="ARBA" id="ARBA00001974"/>
    </source>
</evidence>
<dbReference type="Proteomes" id="UP000054007">
    <property type="component" value="Unassembled WGS sequence"/>
</dbReference>
<dbReference type="OrthoDB" id="437331at2759"/>
<dbReference type="InterPro" id="IPR017896">
    <property type="entry name" value="4Fe4S_Fe-S-bd"/>
</dbReference>
<dbReference type="SUPFAM" id="SSF51905">
    <property type="entry name" value="FAD/NAD(P)-binding domain"/>
    <property type="match status" value="1"/>
</dbReference>
<organism evidence="24 25">
    <name type="scientific">Cylindrobasidium torrendii FP15055 ss-10</name>
    <dbReference type="NCBI Taxonomy" id="1314674"/>
    <lineage>
        <taxon>Eukaryota</taxon>
        <taxon>Fungi</taxon>
        <taxon>Dikarya</taxon>
        <taxon>Basidiomycota</taxon>
        <taxon>Agaricomycotina</taxon>
        <taxon>Agaricomycetes</taxon>
        <taxon>Agaricomycetidae</taxon>
        <taxon>Agaricales</taxon>
        <taxon>Marasmiineae</taxon>
        <taxon>Physalacriaceae</taxon>
        <taxon>Cylindrobasidium</taxon>
    </lineage>
</organism>
<keyword evidence="13" id="KW-0249">Electron transport</keyword>
<keyword evidence="19" id="KW-0472">Membrane</keyword>
<dbReference type="Gene3D" id="3.50.50.60">
    <property type="entry name" value="FAD/NAD(P)-binding domain"/>
    <property type="match status" value="1"/>
</dbReference>
<dbReference type="PROSITE" id="PS51379">
    <property type="entry name" value="4FE4S_FER_2"/>
    <property type="match status" value="1"/>
</dbReference>
<keyword evidence="25" id="KW-1185">Reference proteome</keyword>
<evidence type="ECO:0000313" key="25">
    <source>
        <dbReference type="Proteomes" id="UP000054007"/>
    </source>
</evidence>
<comment type="function">
    <text evidence="3">Accepts electrons from ETF and reduces ubiquinone.</text>
</comment>
<evidence type="ECO:0000256" key="4">
    <source>
        <dbReference type="ARBA" id="ARBA00004273"/>
    </source>
</evidence>
<dbReference type="InterPro" id="IPR049398">
    <property type="entry name" value="ETF-QO/FixC_UQ-bd"/>
</dbReference>
<evidence type="ECO:0000259" key="23">
    <source>
        <dbReference type="PROSITE" id="PS51379"/>
    </source>
</evidence>
<reference evidence="24 25" key="1">
    <citation type="journal article" date="2015" name="Fungal Genet. Biol.">
        <title>Evolution of novel wood decay mechanisms in Agaricales revealed by the genome sequences of Fistulina hepatica and Cylindrobasidium torrendii.</title>
        <authorList>
            <person name="Floudas D."/>
            <person name="Held B.W."/>
            <person name="Riley R."/>
            <person name="Nagy L.G."/>
            <person name="Koehler G."/>
            <person name="Ransdell A.S."/>
            <person name="Younus H."/>
            <person name="Chow J."/>
            <person name="Chiniquy J."/>
            <person name="Lipzen A."/>
            <person name="Tritt A."/>
            <person name="Sun H."/>
            <person name="Haridas S."/>
            <person name="LaButti K."/>
            <person name="Ohm R.A."/>
            <person name="Kues U."/>
            <person name="Blanchette R.A."/>
            <person name="Grigoriev I.V."/>
            <person name="Minto R.E."/>
            <person name="Hibbett D.S."/>
        </authorList>
    </citation>
    <scope>NUCLEOTIDE SEQUENCE [LARGE SCALE GENOMIC DNA]</scope>
    <source>
        <strain evidence="24 25">FP15055 ss-10</strain>
    </source>
</reference>
<keyword evidence="7" id="KW-0813">Transport</keyword>
<evidence type="ECO:0000256" key="12">
    <source>
        <dbReference type="ARBA" id="ARBA00022946"/>
    </source>
</evidence>
<dbReference type="Pfam" id="PF13450">
    <property type="entry name" value="NAD_binding_8"/>
    <property type="match status" value="1"/>
</dbReference>
<evidence type="ECO:0000256" key="9">
    <source>
        <dbReference type="ARBA" id="ARBA00022723"/>
    </source>
</evidence>
<keyword evidence="17" id="KW-0830">Ubiquinone</keyword>
<name>A0A0D7BI64_9AGAR</name>
<keyword evidence="14" id="KW-0560">Oxidoreductase</keyword>
<dbReference type="Gene3D" id="3.30.70.20">
    <property type="match status" value="1"/>
</dbReference>
<evidence type="ECO:0000256" key="16">
    <source>
        <dbReference type="ARBA" id="ARBA00023014"/>
    </source>
</evidence>
<dbReference type="GO" id="GO:0046872">
    <property type="term" value="F:metal ion binding"/>
    <property type="evidence" value="ECO:0007669"/>
    <property type="project" value="UniProtKB-KW"/>
</dbReference>
<dbReference type="GO" id="GO:0004174">
    <property type="term" value="F:electron-transferring-flavoprotein dehydrogenase activity"/>
    <property type="evidence" value="ECO:0007669"/>
    <property type="project" value="UniProtKB-EC"/>
</dbReference>
<comment type="cofactor">
    <cofactor evidence="2">
        <name>FAD</name>
        <dbReference type="ChEBI" id="CHEBI:57692"/>
    </cofactor>
</comment>
<evidence type="ECO:0000256" key="5">
    <source>
        <dbReference type="ARBA" id="ARBA00006796"/>
    </source>
</evidence>
<dbReference type="FunFam" id="3.30.70.20:FF:000015">
    <property type="entry name" value="Electron transfer flavoprotein-ubiquinone oxidoreductase"/>
    <property type="match status" value="1"/>
</dbReference>
<dbReference type="STRING" id="1314674.A0A0D7BI64"/>
<dbReference type="EC" id="1.5.5.1" evidence="6"/>